<proteinExistence type="predicted"/>
<dbReference type="AlphaFoldDB" id="A0A327YXA2"/>
<organism evidence="1 2">
    <name type="scientific">Actinoplanes lutulentus</name>
    <dbReference type="NCBI Taxonomy" id="1287878"/>
    <lineage>
        <taxon>Bacteria</taxon>
        <taxon>Bacillati</taxon>
        <taxon>Actinomycetota</taxon>
        <taxon>Actinomycetes</taxon>
        <taxon>Micromonosporales</taxon>
        <taxon>Micromonosporaceae</taxon>
        <taxon>Actinoplanes</taxon>
    </lineage>
</organism>
<dbReference type="Proteomes" id="UP000249341">
    <property type="component" value="Unassembled WGS sequence"/>
</dbReference>
<evidence type="ECO:0000313" key="1">
    <source>
        <dbReference type="EMBL" id="RAK26057.1"/>
    </source>
</evidence>
<name>A0A327YXA2_9ACTN</name>
<dbReference type="EMBL" id="QLMJ01000029">
    <property type="protein sequence ID" value="RAK26057.1"/>
    <property type="molecule type" value="Genomic_DNA"/>
</dbReference>
<sequence>MYAAPALLLLIFACGSGEPPRPPADPATAILVVNRSPGLPTTAEQWTLPDFTLYGDGTAVLPGETRGALLTGVRRTVTAERIAEWYRTAQRAGLFTGRTHDRAIADAGALTVRITDDAGTHETVVAGPEQDESGLRGEVIAFAETVMAGGTDAGEYRPQRYAVLVTGASDGQGPARPWPLTVPLAQINGAPSEPCQVLPPEEAEPLMPEFAGAGPDTRWESQGQRVSLMMRPLLPDEHTCADL</sequence>
<gene>
    <name evidence="1" type="ORF">B0I29_12993</name>
</gene>
<evidence type="ECO:0000313" key="2">
    <source>
        <dbReference type="Proteomes" id="UP000249341"/>
    </source>
</evidence>
<keyword evidence="2" id="KW-1185">Reference proteome</keyword>
<reference evidence="1 2" key="1">
    <citation type="submission" date="2018-06" db="EMBL/GenBank/DDBJ databases">
        <title>Genomic Encyclopedia of Type Strains, Phase III (KMG-III): the genomes of soil and plant-associated and newly described type strains.</title>
        <authorList>
            <person name="Whitman W."/>
        </authorList>
    </citation>
    <scope>NUCLEOTIDE SEQUENCE [LARGE SCALE GENOMIC DNA]</scope>
    <source>
        <strain evidence="1 2">CGMCC 4.7090</strain>
    </source>
</reference>
<comment type="caution">
    <text evidence="1">The sequence shown here is derived from an EMBL/GenBank/DDBJ whole genome shotgun (WGS) entry which is preliminary data.</text>
</comment>
<accession>A0A327YXA2</accession>
<protein>
    <submittedName>
        <fullName evidence="1">Uncharacterized protein</fullName>
    </submittedName>
</protein>